<dbReference type="EMBL" id="JAUKUD010000005">
    <property type="protein sequence ID" value="KAK0743222.1"/>
    <property type="molecule type" value="Genomic_DNA"/>
</dbReference>
<reference evidence="1" key="1">
    <citation type="submission" date="2023-06" db="EMBL/GenBank/DDBJ databases">
        <title>Genome-scale phylogeny and comparative genomics of the fungal order Sordariales.</title>
        <authorList>
            <consortium name="Lawrence Berkeley National Laboratory"/>
            <person name="Hensen N."/>
            <person name="Bonometti L."/>
            <person name="Westerberg I."/>
            <person name="Brannstrom I.O."/>
            <person name="Guillou S."/>
            <person name="Cros-Aarteil S."/>
            <person name="Calhoun S."/>
            <person name="Haridas S."/>
            <person name="Kuo A."/>
            <person name="Mondo S."/>
            <person name="Pangilinan J."/>
            <person name="Riley R."/>
            <person name="LaButti K."/>
            <person name="Andreopoulos B."/>
            <person name="Lipzen A."/>
            <person name="Chen C."/>
            <person name="Yanf M."/>
            <person name="Daum C."/>
            <person name="Ng V."/>
            <person name="Clum A."/>
            <person name="Steindorff A."/>
            <person name="Ohm R."/>
            <person name="Martin F."/>
            <person name="Silar P."/>
            <person name="Natvig D."/>
            <person name="Lalanne C."/>
            <person name="Gautier V."/>
            <person name="Ament-velasquez S.L."/>
            <person name="Kruys A."/>
            <person name="Hutchinson M.I."/>
            <person name="Powell A.J."/>
            <person name="Barry K."/>
            <person name="Miller A.N."/>
            <person name="Grigoriev I.V."/>
            <person name="Debuchy R."/>
            <person name="Gladieux P."/>
            <person name="Thoren M.H."/>
            <person name="Johannesson H."/>
        </authorList>
    </citation>
    <scope>NUCLEOTIDE SEQUENCE</scope>
    <source>
        <strain evidence="1">SMH3187-1</strain>
    </source>
</reference>
<keyword evidence="2" id="KW-1185">Reference proteome</keyword>
<sequence>MPFLLFVCAAGLPSRLDYLRPCWVLLESIVIGADRQVGLVDMFCTLTRTGETGHHFGNYKGVEIKAQPHYLSKPFLSSQPVDPVIPKSVCSPSLCIDHPPPIHQPRHQPGPMTPT</sequence>
<name>A0AA40K2H1_9PEZI</name>
<organism evidence="1 2">
    <name type="scientific">Schizothecium vesticola</name>
    <dbReference type="NCBI Taxonomy" id="314040"/>
    <lineage>
        <taxon>Eukaryota</taxon>
        <taxon>Fungi</taxon>
        <taxon>Dikarya</taxon>
        <taxon>Ascomycota</taxon>
        <taxon>Pezizomycotina</taxon>
        <taxon>Sordariomycetes</taxon>
        <taxon>Sordariomycetidae</taxon>
        <taxon>Sordariales</taxon>
        <taxon>Schizotheciaceae</taxon>
        <taxon>Schizothecium</taxon>
    </lineage>
</organism>
<gene>
    <name evidence="1" type="ORF">B0T18DRAFT_179030</name>
</gene>
<evidence type="ECO:0000313" key="1">
    <source>
        <dbReference type="EMBL" id="KAK0743222.1"/>
    </source>
</evidence>
<protein>
    <submittedName>
        <fullName evidence="1">Uncharacterized protein</fullName>
    </submittedName>
</protein>
<proteinExistence type="predicted"/>
<evidence type="ECO:0000313" key="2">
    <source>
        <dbReference type="Proteomes" id="UP001172155"/>
    </source>
</evidence>
<accession>A0AA40K2H1</accession>
<dbReference type="AlphaFoldDB" id="A0AA40K2H1"/>
<dbReference type="Proteomes" id="UP001172155">
    <property type="component" value="Unassembled WGS sequence"/>
</dbReference>
<comment type="caution">
    <text evidence="1">The sequence shown here is derived from an EMBL/GenBank/DDBJ whole genome shotgun (WGS) entry which is preliminary data.</text>
</comment>